<dbReference type="Proteomes" id="UP001244552">
    <property type="component" value="Unassembled WGS sequence"/>
</dbReference>
<dbReference type="InterPro" id="IPR006311">
    <property type="entry name" value="TAT_signal"/>
</dbReference>
<evidence type="ECO:0000256" key="3">
    <source>
        <dbReference type="ARBA" id="ARBA00022729"/>
    </source>
</evidence>
<reference evidence="5 6" key="1">
    <citation type="submission" date="2023-07" db="EMBL/GenBank/DDBJ databases">
        <title>Genomic Encyclopedia of Type Strains, Phase IV (KMG-IV): sequencing the most valuable type-strain genomes for metagenomic binning, comparative biology and taxonomic classification.</title>
        <authorList>
            <person name="Goeker M."/>
        </authorList>
    </citation>
    <scope>NUCLEOTIDE SEQUENCE [LARGE SCALE GENOMIC DNA]</scope>
    <source>
        <strain evidence="5 6">DSM 19922</strain>
    </source>
</reference>
<dbReference type="EMBL" id="JAUSVU010000013">
    <property type="protein sequence ID" value="MDQ0534758.1"/>
    <property type="molecule type" value="Genomic_DNA"/>
</dbReference>
<dbReference type="PROSITE" id="PS51318">
    <property type="entry name" value="TAT"/>
    <property type="match status" value="1"/>
</dbReference>
<dbReference type="Gene3D" id="3.40.50.2300">
    <property type="match status" value="2"/>
</dbReference>
<dbReference type="RefSeq" id="WP_209983879.1">
    <property type="nucleotide sequence ID" value="NZ_JAGINO010000012.1"/>
</dbReference>
<comment type="similarity">
    <text evidence="2">Belongs to the bacterial solute-binding protein 2 family.</text>
</comment>
<gene>
    <name evidence="5" type="ORF">QO018_003635</name>
</gene>
<organism evidence="5 6">
    <name type="scientific">Azospirillum picis</name>
    <dbReference type="NCBI Taxonomy" id="488438"/>
    <lineage>
        <taxon>Bacteria</taxon>
        <taxon>Pseudomonadati</taxon>
        <taxon>Pseudomonadota</taxon>
        <taxon>Alphaproteobacteria</taxon>
        <taxon>Rhodospirillales</taxon>
        <taxon>Azospirillaceae</taxon>
        <taxon>Azospirillum</taxon>
    </lineage>
</organism>
<dbReference type="PANTHER" id="PTHR46847">
    <property type="entry name" value="D-ALLOSE-BINDING PERIPLASMIC PROTEIN-RELATED"/>
    <property type="match status" value="1"/>
</dbReference>
<accession>A0ABU0MMR2</accession>
<dbReference type="Pfam" id="PF13407">
    <property type="entry name" value="Peripla_BP_4"/>
    <property type="match status" value="1"/>
</dbReference>
<name>A0ABU0MMR2_9PROT</name>
<comment type="caution">
    <text evidence="5">The sequence shown here is derived from an EMBL/GenBank/DDBJ whole genome shotgun (WGS) entry which is preliminary data.</text>
</comment>
<feature type="domain" description="Periplasmic binding protein" evidence="4">
    <location>
        <begin position="38"/>
        <end position="291"/>
    </location>
</feature>
<dbReference type="InterPro" id="IPR028082">
    <property type="entry name" value="Peripla_BP_I"/>
</dbReference>
<evidence type="ECO:0000259" key="4">
    <source>
        <dbReference type="Pfam" id="PF13407"/>
    </source>
</evidence>
<keyword evidence="6" id="KW-1185">Reference proteome</keyword>
<sequence>MSEVARFSRRVLLGTGLAVAMAAGFGGAVLAADPVKLGVSIPAATHGFTGGIVWWANEAKKELEKAHPNLKITVKTASNAPEQANQLQDLVTVTKIDSLVIFPFESAALTQPVVQAKKKNVYVTVVDRGLTDPNAQDAYIAGDNTAFGRIPAEYIAKKYNGKANVVALRGIPTTLDNERWDAFTAVMSKHPDIKILDAKYANWNRDDAFKVTQDFLTRFKDIDVIWAADDDMAIGVLKAIDQAKRTDVKEVFGGAGSKVMVKTILDGSNPLIQADVSYSPKFIYDAIKLTAEARLKGEKLPATHIIPSSLITKENAKEFYFPDSPY</sequence>
<keyword evidence="3" id="KW-0732">Signal</keyword>
<evidence type="ECO:0000313" key="5">
    <source>
        <dbReference type="EMBL" id="MDQ0534758.1"/>
    </source>
</evidence>
<proteinExistence type="inferred from homology"/>
<comment type="subcellular location">
    <subcellularLocation>
        <location evidence="1">Cell envelope</location>
    </subcellularLocation>
</comment>
<dbReference type="PANTHER" id="PTHR46847:SF1">
    <property type="entry name" value="D-ALLOSE-BINDING PERIPLASMIC PROTEIN-RELATED"/>
    <property type="match status" value="1"/>
</dbReference>
<protein>
    <submittedName>
        <fullName evidence="5">Ribose transport system substrate-binding protein</fullName>
    </submittedName>
</protein>
<dbReference type="SUPFAM" id="SSF53822">
    <property type="entry name" value="Periplasmic binding protein-like I"/>
    <property type="match status" value="1"/>
</dbReference>
<evidence type="ECO:0000313" key="6">
    <source>
        <dbReference type="Proteomes" id="UP001244552"/>
    </source>
</evidence>
<evidence type="ECO:0000256" key="2">
    <source>
        <dbReference type="ARBA" id="ARBA00007639"/>
    </source>
</evidence>
<dbReference type="InterPro" id="IPR025997">
    <property type="entry name" value="SBP_2_dom"/>
</dbReference>
<evidence type="ECO:0000256" key="1">
    <source>
        <dbReference type="ARBA" id="ARBA00004196"/>
    </source>
</evidence>